<feature type="transmembrane region" description="Helical" evidence="11">
    <location>
        <begin position="787"/>
        <end position="805"/>
    </location>
</feature>
<evidence type="ECO:0000256" key="8">
    <source>
        <dbReference type="ARBA" id="ARBA00022989"/>
    </source>
</evidence>
<dbReference type="InterPro" id="IPR039524">
    <property type="entry name" value="PIGO/GPI13"/>
</dbReference>
<evidence type="ECO:0000256" key="11">
    <source>
        <dbReference type="SAM" id="Phobius"/>
    </source>
</evidence>
<evidence type="ECO:0000256" key="5">
    <source>
        <dbReference type="ARBA" id="ARBA00022679"/>
    </source>
</evidence>
<comment type="similarity">
    <text evidence="3">Belongs to the PIGG/PIGN/PIGO family. PIGO subfamily.</text>
</comment>
<sequence>MAVGFWLFSNGFLLTRMVLSDHSTASVLPFSKSALAKPDGSAAGAACEWYPAKFERAIVLVVDAMRADFVTWSDEIGMVDSEDGQHKIRPKPYHNRMPVINSLNTKFPEQTMLYRFRADPPTTTLQRLKGLTTGQLPTFIDAGSNFAGSAINEDNWLQAMRWQSLYACNGTESSKESATGGYKRNLVFLGDDTWISLFPEELSDTHAIEANDTLWNEQSEIARGKRRGWARVRPFPSLNVWDLDTVDDGVLSRLPLFLLPPETSDERINNPEISAERKLWHQLVKQQGMLAHPDFLSSSSAENTMVTKNVGAEQLHSDWDVIIAHGLGVDHCGHRFGPDHPAISQKLAQMNQAIELIVQAISRSDKPTALYVFGDHGMDSKGDHGGDSPREVDAALWTYSNVKWNTHEASGRIDRVLETAESILGNLSLTDVLDGDLRSSWWLNTHLSDDYRMKDGKLLVEPVKMRSVPQIDLVSTLTMSLGLHIPFNNLGAVIPEFFASDSSGPDSEWGLIRALRLNAAQVMRYLEKYMDSSKSHGFSSEAVQSWRDMYNSAETSYRELADLAAHNPNAHQQSHVMLFEESVAAQYYAFLRVVLGTLRQMWAQFDSVLIIAGLCIIVEVLVALVLLYLVLRHDSLDYIVGISWKTGLGGAVAAAIAARSVAHIANSKALSHITQLEATAFGTAAGLVGASILVISLRLVQQCRGEEAGSVAKDSVDDQGSGRFIAYTLNAVALVMAVIHCLAFTSNSFTFNEDSIVLYLVQTLTLAVVLAAFKSTRLSSSDQQKAAGYRALVCSLVILVLNRIASYSTVCREEQLPGCTPTFYGAPSASISSTALAVLNGSMVWLVPYVIQHFLRRSRSDQAMLPKLWVNVGMRICMGMAAVYWILDSIDGTLASEAAASASAPSSPSSKSDWSELRLVLARMSVGIAIGGGFAAWVASPFCIDVAVTTVPSANRAAKLPTTQTTKQAAIILGFGNAYGAAYLMLVSVVFCVLYTFQQPMGGIMLSMLLVKLVLCVEMFDSLRDATLNGSSETSLVPAQMTLMALLAYLDYFATGHQFTLVSIQWSTAFVGVREMQLILCGAIVVLNTFGSFILTSICVPLAVLWNESLGSQRLRLAPNAYIARVTGAASIFAAYIVLVSASTAAFAAWFRRHLMVWKIFAPRFMFSVPVVLLSCTVLFAAAIGFATIRVLRLGLSVGDAQAIVAQKIGQVR</sequence>
<feature type="transmembrane region" description="Helical" evidence="11">
    <location>
        <begin position="825"/>
        <end position="847"/>
    </location>
</feature>
<evidence type="ECO:0000256" key="3">
    <source>
        <dbReference type="ARBA" id="ARBA00008695"/>
    </source>
</evidence>
<feature type="transmembrane region" description="Helical" evidence="11">
    <location>
        <begin position="1126"/>
        <end position="1151"/>
    </location>
</feature>
<keyword evidence="9 11" id="KW-0472">Membrane</keyword>
<comment type="caution">
    <text evidence="14">The sequence shown here is derived from an EMBL/GenBank/DDBJ whole genome shotgun (WGS) entry which is preliminary data.</text>
</comment>
<gene>
    <name evidence="14" type="primary">GPI13</name>
    <name evidence="14" type="ORF">LPJ53_002479</name>
</gene>
<dbReference type="GO" id="GO:0005789">
    <property type="term" value="C:endoplasmic reticulum membrane"/>
    <property type="evidence" value="ECO:0007669"/>
    <property type="project" value="UniProtKB-SubCell"/>
</dbReference>
<accession>A0A9W7Y3F9</accession>
<name>A0A9W7Y3F9_9FUNG</name>
<feature type="transmembrane region" description="Helical" evidence="11">
    <location>
        <begin position="1171"/>
        <end position="1192"/>
    </location>
</feature>
<keyword evidence="4" id="KW-0337">GPI-anchor biosynthesis</keyword>
<dbReference type="InterPro" id="IPR002591">
    <property type="entry name" value="Phosphodiest/P_Trfase"/>
</dbReference>
<dbReference type="Proteomes" id="UP001149813">
    <property type="component" value="Unassembled WGS sequence"/>
</dbReference>
<comment type="pathway">
    <text evidence="2">Glycolipid biosynthesis; glycosylphosphatidylinositol-anchor biosynthesis.</text>
</comment>
<protein>
    <submittedName>
        <fullName evidence="14">Mannose-ethanolamine phosphotransferase gpi13</fullName>
    </submittedName>
</protein>
<feature type="transmembrane region" description="Helical" evidence="11">
    <location>
        <begin position="608"/>
        <end position="631"/>
    </location>
</feature>
<dbReference type="Pfam" id="PF19316">
    <property type="entry name" value="PIGO_PIGG"/>
    <property type="match status" value="1"/>
</dbReference>
<feature type="domain" description="GPI ethanolamine phosphate transferase 2 C-terminal" evidence="13">
    <location>
        <begin position="1033"/>
        <end position="1171"/>
    </location>
</feature>
<evidence type="ECO:0000313" key="14">
    <source>
        <dbReference type="EMBL" id="KAJ1723167.1"/>
    </source>
</evidence>
<feature type="transmembrane region" description="Helical" evidence="11">
    <location>
        <begin position="924"/>
        <end position="948"/>
    </location>
</feature>
<dbReference type="SUPFAM" id="SSF53649">
    <property type="entry name" value="Alkaline phosphatase-like"/>
    <property type="match status" value="2"/>
</dbReference>
<dbReference type="PANTHER" id="PTHR23071">
    <property type="entry name" value="PHOSPHATIDYLINOSITOL GLYCAN"/>
    <property type="match status" value="1"/>
</dbReference>
<keyword evidence="10" id="KW-0325">Glycoprotein</keyword>
<reference evidence="14" key="1">
    <citation type="submission" date="2022-07" db="EMBL/GenBank/DDBJ databases">
        <title>Phylogenomic reconstructions and comparative analyses of Kickxellomycotina fungi.</title>
        <authorList>
            <person name="Reynolds N.K."/>
            <person name="Stajich J.E."/>
            <person name="Barry K."/>
            <person name="Grigoriev I.V."/>
            <person name="Crous P."/>
            <person name="Smith M.E."/>
        </authorList>
    </citation>
    <scope>NUCLEOTIDE SEQUENCE</scope>
    <source>
        <strain evidence="14">NBRC 32514</strain>
    </source>
</reference>
<dbReference type="InterPro" id="IPR017850">
    <property type="entry name" value="Alkaline_phosphatase_core_sf"/>
</dbReference>
<evidence type="ECO:0000256" key="2">
    <source>
        <dbReference type="ARBA" id="ARBA00004687"/>
    </source>
</evidence>
<evidence type="ECO:0000259" key="13">
    <source>
        <dbReference type="Pfam" id="PF19316"/>
    </source>
</evidence>
<dbReference type="InterPro" id="IPR037675">
    <property type="entry name" value="PIG-O_N"/>
</dbReference>
<dbReference type="AlphaFoldDB" id="A0A9W7Y3F9"/>
<dbReference type="InterPro" id="IPR045687">
    <property type="entry name" value="PIGG/GPI7_C"/>
</dbReference>
<feature type="transmembrane region" description="Helical" evidence="11">
    <location>
        <begin position="1003"/>
        <end position="1020"/>
    </location>
</feature>
<dbReference type="CDD" id="cd16023">
    <property type="entry name" value="GPI_EPT_3"/>
    <property type="match status" value="1"/>
</dbReference>
<keyword evidence="7" id="KW-0256">Endoplasmic reticulum</keyword>
<evidence type="ECO:0000256" key="7">
    <source>
        <dbReference type="ARBA" id="ARBA00022824"/>
    </source>
</evidence>
<keyword evidence="6 11" id="KW-0812">Transmembrane</keyword>
<feature type="signal peptide" evidence="12">
    <location>
        <begin position="1"/>
        <end position="20"/>
    </location>
</feature>
<dbReference type="GO" id="GO:0006506">
    <property type="term" value="P:GPI anchor biosynthetic process"/>
    <property type="evidence" value="ECO:0007669"/>
    <property type="project" value="UniProtKB-KW"/>
</dbReference>
<evidence type="ECO:0000313" key="15">
    <source>
        <dbReference type="Proteomes" id="UP001149813"/>
    </source>
</evidence>
<feature type="transmembrane region" description="Helical" evidence="11">
    <location>
        <begin position="1076"/>
        <end position="1105"/>
    </location>
</feature>
<feature type="transmembrane region" description="Helical" evidence="11">
    <location>
        <begin position="868"/>
        <end position="887"/>
    </location>
</feature>
<evidence type="ECO:0000256" key="6">
    <source>
        <dbReference type="ARBA" id="ARBA00022692"/>
    </source>
</evidence>
<dbReference type="OrthoDB" id="272139at2759"/>
<dbReference type="PANTHER" id="PTHR23071:SF1">
    <property type="entry name" value="GPI ETHANOLAMINE PHOSPHATE TRANSFERASE 3"/>
    <property type="match status" value="1"/>
</dbReference>
<evidence type="ECO:0000256" key="1">
    <source>
        <dbReference type="ARBA" id="ARBA00004477"/>
    </source>
</evidence>
<feature type="transmembrane region" description="Helical" evidence="11">
    <location>
        <begin position="757"/>
        <end position="775"/>
    </location>
</feature>
<comment type="subcellular location">
    <subcellularLocation>
        <location evidence="1">Endoplasmic reticulum membrane</location>
        <topology evidence="1">Multi-pass membrane protein</topology>
    </subcellularLocation>
</comment>
<feature type="transmembrane region" description="Helical" evidence="11">
    <location>
        <begin position="724"/>
        <end position="745"/>
    </location>
</feature>
<evidence type="ECO:0000256" key="10">
    <source>
        <dbReference type="ARBA" id="ARBA00023180"/>
    </source>
</evidence>
<dbReference type="EMBL" id="JANBOJ010000078">
    <property type="protein sequence ID" value="KAJ1723167.1"/>
    <property type="molecule type" value="Genomic_DNA"/>
</dbReference>
<dbReference type="Gene3D" id="3.40.720.10">
    <property type="entry name" value="Alkaline Phosphatase, subunit A"/>
    <property type="match status" value="1"/>
</dbReference>
<keyword evidence="8 11" id="KW-1133">Transmembrane helix</keyword>
<feature type="transmembrane region" description="Helical" evidence="11">
    <location>
        <begin position="678"/>
        <end position="700"/>
    </location>
</feature>
<dbReference type="Pfam" id="PF01663">
    <property type="entry name" value="Phosphodiest"/>
    <property type="match status" value="1"/>
</dbReference>
<organism evidence="14 15">
    <name type="scientific">Coemansia erecta</name>
    <dbReference type="NCBI Taxonomy" id="147472"/>
    <lineage>
        <taxon>Eukaryota</taxon>
        <taxon>Fungi</taxon>
        <taxon>Fungi incertae sedis</taxon>
        <taxon>Zoopagomycota</taxon>
        <taxon>Kickxellomycotina</taxon>
        <taxon>Kickxellomycetes</taxon>
        <taxon>Kickxellales</taxon>
        <taxon>Kickxellaceae</taxon>
        <taxon>Coemansia</taxon>
    </lineage>
</organism>
<evidence type="ECO:0000256" key="4">
    <source>
        <dbReference type="ARBA" id="ARBA00022502"/>
    </source>
</evidence>
<evidence type="ECO:0000256" key="12">
    <source>
        <dbReference type="SAM" id="SignalP"/>
    </source>
</evidence>
<keyword evidence="5" id="KW-0808">Transferase</keyword>
<dbReference type="GO" id="GO:0051377">
    <property type="term" value="F:mannose-ethanolamine phosphotransferase activity"/>
    <property type="evidence" value="ECO:0007669"/>
    <property type="project" value="InterPro"/>
</dbReference>
<keyword evidence="15" id="KW-1185">Reference proteome</keyword>
<evidence type="ECO:0000256" key="9">
    <source>
        <dbReference type="ARBA" id="ARBA00023136"/>
    </source>
</evidence>
<feature type="transmembrane region" description="Helical" evidence="11">
    <location>
        <begin position="969"/>
        <end position="997"/>
    </location>
</feature>
<feature type="chain" id="PRO_5040737582" evidence="12">
    <location>
        <begin position="21"/>
        <end position="1213"/>
    </location>
</feature>
<feature type="transmembrane region" description="Helical" evidence="11">
    <location>
        <begin position="638"/>
        <end position="658"/>
    </location>
</feature>
<keyword evidence="12" id="KW-0732">Signal</keyword>
<proteinExistence type="inferred from homology"/>